<keyword evidence="5 6" id="KW-0472">Membrane</keyword>
<dbReference type="VEuPathDB" id="FungiDB:C5L36_0B05720"/>
<dbReference type="PANTHER" id="PTHR43791">
    <property type="entry name" value="PERMEASE-RELATED"/>
    <property type="match status" value="1"/>
</dbReference>
<keyword evidence="2" id="KW-0813">Transport</keyword>
<dbReference type="InterPro" id="IPR011701">
    <property type="entry name" value="MFS"/>
</dbReference>
<comment type="subcellular location">
    <subcellularLocation>
        <location evidence="1">Membrane</location>
        <topology evidence="1">Multi-pass membrane protein</topology>
    </subcellularLocation>
</comment>
<evidence type="ECO:0008006" key="9">
    <source>
        <dbReference type="Google" id="ProtNLM"/>
    </source>
</evidence>
<evidence type="ECO:0000256" key="5">
    <source>
        <dbReference type="ARBA" id="ARBA00023136"/>
    </source>
</evidence>
<comment type="caution">
    <text evidence="7">The sequence shown here is derived from an EMBL/GenBank/DDBJ whole genome shotgun (WGS) entry which is preliminary data.</text>
</comment>
<feature type="transmembrane region" description="Helical" evidence="6">
    <location>
        <begin position="152"/>
        <end position="173"/>
    </location>
</feature>
<feature type="transmembrane region" description="Helical" evidence="6">
    <location>
        <begin position="285"/>
        <end position="302"/>
    </location>
</feature>
<evidence type="ECO:0000313" key="8">
    <source>
        <dbReference type="Proteomes" id="UP000029867"/>
    </source>
</evidence>
<feature type="transmembrane region" description="Helical" evidence="6">
    <location>
        <begin position="124"/>
        <end position="146"/>
    </location>
</feature>
<feature type="transmembrane region" description="Helical" evidence="6">
    <location>
        <begin position="412"/>
        <end position="432"/>
    </location>
</feature>
<dbReference type="Pfam" id="PF07690">
    <property type="entry name" value="MFS_1"/>
    <property type="match status" value="1"/>
</dbReference>
<dbReference type="InterPro" id="IPR036259">
    <property type="entry name" value="MFS_trans_sf"/>
</dbReference>
<feature type="transmembrane region" description="Helical" evidence="6">
    <location>
        <begin position="97"/>
        <end position="117"/>
    </location>
</feature>
<dbReference type="HOGENOM" id="CLU_001265_0_5_1"/>
<evidence type="ECO:0000256" key="2">
    <source>
        <dbReference type="ARBA" id="ARBA00022448"/>
    </source>
</evidence>
<feature type="transmembrane region" description="Helical" evidence="6">
    <location>
        <begin position="211"/>
        <end position="234"/>
    </location>
</feature>
<dbReference type="GO" id="GO:0022857">
    <property type="term" value="F:transmembrane transporter activity"/>
    <property type="evidence" value="ECO:0007669"/>
    <property type="project" value="InterPro"/>
</dbReference>
<keyword evidence="4 6" id="KW-1133">Transmembrane helix</keyword>
<feature type="transmembrane region" description="Helical" evidence="6">
    <location>
        <begin position="49"/>
        <end position="67"/>
    </location>
</feature>
<evidence type="ECO:0000256" key="4">
    <source>
        <dbReference type="ARBA" id="ARBA00022989"/>
    </source>
</evidence>
<name>A0A099P661_PICKU</name>
<evidence type="ECO:0000313" key="7">
    <source>
        <dbReference type="EMBL" id="KGK39759.1"/>
    </source>
</evidence>
<organism evidence="7 8">
    <name type="scientific">Pichia kudriavzevii</name>
    <name type="common">Yeast</name>
    <name type="synonym">Issatchenkia orientalis</name>
    <dbReference type="NCBI Taxonomy" id="4909"/>
    <lineage>
        <taxon>Eukaryota</taxon>
        <taxon>Fungi</taxon>
        <taxon>Dikarya</taxon>
        <taxon>Ascomycota</taxon>
        <taxon>Saccharomycotina</taxon>
        <taxon>Pichiomycetes</taxon>
        <taxon>Pichiales</taxon>
        <taxon>Pichiaceae</taxon>
        <taxon>Pichia</taxon>
    </lineage>
</organism>
<gene>
    <name evidence="7" type="ORF">JL09_g1027</name>
</gene>
<sequence length="506" mass="56853">MISKGSDEIIDSLSSVSENKPADALFYSKEEEEQILLDMANDPWSERKVLWKIDLFVCTNLFLIAFLEFLDKNSLGIAAVYTLKEDTNLHGSQFSTVASTFYFGYLLGEFISFFLLPRVRIGKFVSICLFIWGGLLMCMAACHSFGGLVTVRFFLGVFEAGILPSFMIISGMWWKKSEQPLRSTLYFNTLAGILGGVFGHCIGLIKGKLPAWKYIFLIYGSATCFYATILFFIFPDNIKGAWFLSRREKQIAHLRVLADQTGGSHDSKHKLKIYQIWEALLDPKYYIVVAFIICQSICNSGLTNFNPLIIKGFGFSALKTTLMASPQAAVALGGGMLITAICMWIHNIRCLLWVLTCLPALAGAIMVNKIDPHENRHAALAGIYLMGFYNVPWTLMLALVSSNTSGSTKKTFMYVSVAVWYAVGNIIGPYFFKGSQAPKYPMGIHAMEASFSIMAFTGILYYLMLRIQNKQKQSLTMNDIKHLEYAEQSIDNDLTDKENHTFVYVY</sequence>
<evidence type="ECO:0000256" key="3">
    <source>
        <dbReference type="ARBA" id="ARBA00022692"/>
    </source>
</evidence>
<dbReference type="PANTHER" id="PTHR43791:SF97">
    <property type="entry name" value="ALLANTOATE TRANSPORTER, PUTATIVE (AFU_ORTHOLOGUE AFUA_1G14700)-RELATED"/>
    <property type="match status" value="1"/>
</dbReference>
<accession>A0A099P661</accession>
<dbReference type="SUPFAM" id="SSF103473">
    <property type="entry name" value="MFS general substrate transporter"/>
    <property type="match status" value="1"/>
</dbReference>
<reference evidence="8" key="1">
    <citation type="journal article" date="2014" name="Microb. Cell Fact.">
        <title>Exploiting Issatchenkia orientalis SD108 for succinic acid production.</title>
        <authorList>
            <person name="Xiao H."/>
            <person name="Shao Z."/>
            <person name="Jiang Y."/>
            <person name="Dole S."/>
            <person name="Zhao H."/>
        </authorList>
    </citation>
    <scope>NUCLEOTIDE SEQUENCE [LARGE SCALE GENOMIC DNA]</scope>
    <source>
        <strain evidence="8">SD108</strain>
    </source>
</reference>
<evidence type="ECO:0000256" key="6">
    <source>
        <dbReference type="SAM" id="Phobius"/>
    </source>
</evidence>
<feature type="transmembrane region" description="Helical" evidence="6">
    <location>
        <begin position="322"/>
        <end position="343"/>
    </location>
</feature>
<dbReference type="AlphaFoldDB" id="A0A099P661"/>
<proteinExistence type="predicted"/>
<evidence type="ECO:0000256" key="1">
    <source>
        <dbReference type="ARBA" id="ARBA00004141"/>
    </source>
</evidence>
<dbReference type="eggNOG" id="KOG2533">
    <property type="taxonomic scope" value="Eukaryota"/>
</dbReference>
<feature type="transmembrane region" description="Helical" evidence="6">
    <location>
        <begin position="379"/>
        <end position="400"/>
    </location>
</feature>
<protein>
    <recommendedName>
        <fullName evidence="9">Major facilitator superfamily (MFS) profile domain-containing protein</fullName>
    </recommendedName>
</protein>
<dbReference type="Gene3D" id="1.20.1250.20">
    <property type="entry name" value="MFS general substrate transporter like domains"/>
    <property type="match status" value="2"/>
</dbReference>
<feature type="transmembrane region" description="Helical" evidence="6">
    <location>
        <begin position="444"/>
        <end position="464"/>
    </location>
</feature>
<keyword evidence="3 6" id="KW-0812">Transmembrane</keyword>
<feature type="transmembrane region" description="Helical" evidence="6">
    <location>
        <begin position="185"/>
        <end position="205"/>
    </location>
</feature>
<dbReference type="EMBL" id="JQFK01000006">
    <property type="protein sequence ID" value="KGK39759.1"/>
    <property type="molecule type" value="Genomic_DNA"/>
</dbReference>
<feature type="transmembrane region" description="Helical" evidence="6">
    <location>
        <begin position="350"/>
        <end position="367"/>
    </location>
</feature>
<dbReference type="Proteomes" id="UP000029867">
    <property type="component" value="Unassembled WGS sequence"/>
</dbReference>
<dbReference type="GO" id="GO:0016020">
    <property type="term" value="C:membrane"/>
    <property type="evidence" value="ECO:0007669"/>
    <property type="project" value="UniProtKB-SubCell"/>
</dbReference>